<dbReference type="Proteomes" id="UP001204144">
    <property type="component" value="Unassembled WGS sequence"/>
</dbReference>
<accession>A0AAE3H6V1</accession>
<dbReference type="InterPro" id="IPR027417">
    <property type="entry name" value="P-loop_NTPase"/>
</dbReference>
<name>A0AAE3H6V1_9BACT</name>
<keyword evidence="2" id="KW-1185">Reference proteome</keyword>
<proteinExistence type="predicted"/>
<evidence type="ECO:0000313" key="1">
    <source>
        <dbReference type="EMBL" id="MCP9765131.1"/>
    </source>
</evidence>
<evidence type="ECO:0008006" key="3">
    <source>
        <dbReference type="Google" id="ProtNLM"/>
    </source>
</evidence>
<dbReference type="Gene3D" id="3.40.50.300">
    <property type="entry name" value="P-loop containing nucleotide triphosphate hydrolases"/>
    <property type="match status" value="1"/>
</dbReference>
<gene>
    <name evidence="1" type="ORF">EGI31_19530</name>
</gene>
<dbReference type="RefSeq" id="WP_255038820.1">
    <property type="nucleotide sequence ID" value="NZ_RJUF01000180.1"/>
</dbReference>
<protein>
    <recommendedName>
        <fullName evidence="3">Terminase</fullName>
    </recommendedName>
</protein>
<dbReference type="AlphaFoldDB" id="A0AAE3H6V1"/>
<reference evidence="1 2" key="1">
    <citation type="submission" date="2018-11" db="EMBL/GenBank/DDBJ databases">
        <title>Novel bacteria species description.</title>
        <authorList>
            <person name="Han J.-H."/>
        </authorList>
    </citation>
    <scope>NUCLEOTIDE SEQUENCE [LARGE SCALE GENOMIC DNA]</scope>
    <source>
        <strain evidence="1 2">KCTC23259</strain>
    </source>
</reference>
<dbReference type="EMBL" id="RJUF01000180">
    <property type="protein sequence ID" value="MCP9765131.1"/>
    <property type="molecule type" value="Genomic_DNA"/>
</dbReference>
<sequence length="533" mass="61841">MIEANKDKLKVFANLKQQKFLGSRAQIKDFLGGRGCAKTDTIGKVVGMAYREMPRAKFALAGVTYVTIDLVTLPVIKESLEYMGIYEYSKANPFGHYVVGKKPPEDWPGPYKKVGRLGYQYCMSFINGFTIQFVSEDRAETHRGLNIDGLLVDEAATVGEDFIYKILKKAIRGNTHKKISKSKFFHCHYQFSSAAWYQEGMHIYRNEELYKSEFAAREFLTQQQRLKTPPKHLILEATCLDNPLAGQKYWDEQKAGEDPLVFDVEVANIRLTSLPDGFYHAFKTSRHLYWEKQRYEYDDKTGLHLSFSNDYRDDLALDVTLDFNAKICWAVVLQEVKNEVRVINSNFIKPTLVKEANSDTEAKETTDIVVQNAKWFCKTYINHPTKEVNIYGDPSGNAKNSGTSDTHRPDFDRFQKELKANGWVVFRKESKSRPLHKRKYRLVNDILSEDSTRLPKLRVNQHTNKVLILQLQSTPVNEEYQKVKKSEKNLPLKHREYAPDGTDALDYYLWTRFHNRLPDSMTQQNQLYVYRPK</sequence>
<evidence type="ECO:0000313" key="2">
    <source>
        <dbReference type="Proteomes" id="UP001204144"/>
    </source>
</evidence>
<organism evidence="1 2">
    <name type="scientific">Lacihabitans soyangensis</name>
    <dbReference type="NCBI Taxonomy" id="869394"/>
    <lineage>
        <taxon>Bacteria</taxon>
        <taxon>Pseudomonadati</taxon>
        <taxon>Bacteroidota</taxon>
        <taxon>Cytophagia</taxon>
        <taxon>Cytophagales</taxon>
        <taxon>Leadbetterellaceae</taxon>
        <taxon>Lacihabitans</taxon>
    </lineage>
</organism>
<comment type="caution">
    <text evidence="1">The sequence shown here is derived from an EMBL/GenBank/DDBJ whole genome shotgun (WGS) entry which is preliminary data.</text>
</comment>